<sequence length="75" mass="8557">MINDLRGSYPFNASQLWKLYMKIFVLRRLCYTHANPPHGAAPSLDYTSISPLICTLQEYDKDAANLQPIRGTRSI</sequence>
<dbReference type="AlphaFoldDB" id="A0A1J8PFX1"/>
<gene>
    <name evidence="1" type="ORF">AZE42_12991</name>
</gene>
<dbReference type="EMBL" id="LVVM01006425">
    <property type="protein sequence ID" value="OJA08126.1"/>
    <property type="molecule type" value="Genomic_DNA"/>
</dbReference>
<dbReference type="Proteomes" id="UP000183567">
    <property type="component" value="Unassembled WGS sequence"/>
</dbReference>
<protein>
    <submittedName>
        <fullName evidence="1">Uncharacterized protein</fullName>
    </submittedName>
</protein>
<evidence type="ECO:0000313" key="1">
    <source>
        <dbReference type="EMBL" id="OJA08126.1"/>
    </source>
</evidence>
<keyword evidence="2" id="KW-1185">Reference proteome</keyword>
<name>A0A1J8PFX1_9AGAM</name>
<reference evidence="1 2" key="1">
    <citation type="submission" date="2016-03" db="EMBL/GenBank/DDBJ databases">
        <title>Comparative genomics of the ectomycorrhizal sister species Rhizopogon vinicolor and Rhizopogon vesiculosus (Basidiomycota: Boletales) reveals a divergence of the mating type B locus.</title>
        <authorList>
            <person name="Mujic A.B."/>
            <person name="Kuo A."/>
            <person name="Tritt A."/>
            <person name="Lipzen A."/>
            <person name="Chen C."/>
            <person name="Johnson J."/>
            <person name="Sharma A."/>
            <person name="Barry K."/>
            <person name="Grigoriev I.V."/>
            <person name="Spatafora J.W."/>
        </authorList>
    </citation>
    <scope>NUCLEOTIDE SEQUENCE [LARGE SCALE GENOMIC DNA]</scope>
    <source>
        <strain evidence="1 2">AM-OR11-056</strain>
    </source>
</reference>
<accession>A0A1J8PFX1</accession>
<evidence type="ECO:0000313" key="2">
    <source>
        <dbReference type="Proteomes" id="UP000183567"/>
    </source>
</evidence>
<comment type="caution">
    <text evidence="1">The sequence shown here is derived from an EMBL/GenBank/DDBJ whole genome shotgun (WGS) entry which is preliminary data.</text>
</comment>
<proteinExistence type="predicted"/>
<organism evidence="1 2">
    <name type="scientific">Rhizopogon vesiculosus</name>
    <dbReference type="NCBI Taxonomy" id="180088"/>
    <lineage>
        <taxon>Eukaryota</taxon>
        <taxon>Fungi</taxon>
        <taxon>Dikarya</taxon>
        <taxon>Basidiomycota</taxon>
        <taxon>Agaricomycotina</taxon>
        <taxon>Agaricomycetes</taxon>
        <taxon>Agaricomycetidae</taxon>
        <taxon>Boletales</taxon>
        <taxon>Suillineae</taxon>
        <taxon>Rhizopogonaceae</taxon>
        <taxon>Rhizopogon</taxon>
    </lineage>
</organism>
<dbReference type="OrthoDB" id="10431088at2759"/>